<dbReference type="EMBL" id="OBEK01000001">
    <property type="protein sequence ID" value="SNZ03676.1"/>
    <property type="molecule type" value="Genomic_DNA"/>
</dbReference>
<dbReference type="AlphaFoldDB" id="A0A285N6R8"/>
<keyword evidence="1" id="KW-0812">Transmembrane</keyword>
<dbReference type="STRING" id="586416.GZ22_14075"/>
<organism evidence="2 3">
    <name type="scientific">Terribacillus aidingensis</name>
    <dbReference type="NCBI Taxonomy" id="586416"/>
    <lineage>
        <taxon>Bacteria</taxon>
        <taxon>Bacillati</taxon>
        <taxon>Bacillota</taxon>
        <taxon>Bacilli</taxon>
        <taxon>Bacillales</taxon>
        <taxon>Bacillaceae</taxon>
        <taxon>Terribacillus</taxon>
    </lineage>
</organism>
<evidence type="ECO:0000313" key="2">
    <source>
        <dbReference type="EMBL" id="SNZ03676.1"/>
    </source>
</evidence>
<dbReference type="InterPro" id="IPR046107">
    <property type="entry name" value="DUF6044"/>
</dbReference>
<feature type="transmembrane region" description="Helical" evidence="1">
    <location>
        <begin position="126"/>
        <end position="159"/>
    </location>
</feature>
<feature type="transmembrane region" description="Helical" evidence="1">
    <location>
        <begin position="340"/>
        <end position="363"/>
    </location>
</feature>
<keyword evidence="1" id="KW-1133">Transmembrane helix</keyword>
<feature type="transmembrane region" description="Helical" evidence="1">
    <location>
        <begin position="94"/>
        <end position="114"/>
    </location>
</feature>
<gene>
    <name evidence="2" type="ORF">SAMN05421503_0424</name>
</gene>
<name>A0A285N6R8_9BACI</name>
<accession>A0A285N6R8</accession>
<feature type="transmembrane region" description="Helical" evidence="1">
    <location>
        <begin position="207"/>
        <end position="225"/>
    </location>
</feature>
<feature type="transmembrane region" description="Helical" evidence="1">
    <location>
        <begin position="272"/>
        <end position="293"/>
    </location>
</feature>
<dbReference type="Proteomes" id="UP000219356">
    <property type="component" value="Unassembled WGS sequence"/>
</dbReference>
<evidence type="ECO:0008006" key="4">
    <source>
        <dbReference type="Google" id="ProtNLM"/>
    </source>
</evidence>
<proteinExistence type="predicted"/>
<sequence length="566" mass="65863">MRTYANRKAILLCMAAILIFVSPLFLLGDQAHIRVHDNLDSNLAWYKVLAESGQLFGGVHAVIPQIIGGLPRDALGTEWTLIVWLHTWFPTMTAYGISQLLTRLIAFLGMYLLLRTHIIRNEKAHWIVALVSLAFALTPFWPSGMLSTMGHPLALWAFLSIRAQKATWKHWIAITLLPFYASFVLGFFFFLALMGIVWLVDVIRYRRFNFVFLFSIVWMTAVFLATDYRLVYTIIAGSETMHRVEFVSSRQEFSQTLRLFQKNFLLGHNHVMTLHTLVILPVLAITLLLVLFTKRRTRPMYIYLGLTGLNLLLSFWYALWFNKIWKLPKEHLDLLSAFNFARFHFLRPLVIYVSFGLACYLLWQLGRRSIRGLVYVFLCLQLVVLALSNEEIVYRYYKQTPSVGEFYAVDQFQEIRDYIGMPQNSYKVASIGLHPAIAQYNGFYTVDTYNNIIPLAYKHQFREVIADELAKDKQLKRYFDEWGSRLYVFSAELGKHYDFRKHTSKTIQNLELNTRALHELGGNFILSSVPIENAAANHLKFERSFDHPDSAWRIHLYRVQSKEGMH</sequence>
<evidence type="ECO:0000256" key="1">
    <source>
        <dbReference type="SAM" id="Phobius"/>
    </source>
</evidence>
<feature type="transmembrane region" description="Helical" evidence="1">
    <location>
        <begin position="300"/>
        <end position="320"/>
    </location>
</feature>
<keyword evidence="1" id="KW-0472">Membrane</keyword>
<feature type="transmembrane region" description="Helical" evidence="1">
    <location>
        <begin position="370"/>
        <end position="388"/>
    </location>
</feature>
<dbReference type="Pfam" id="PF19510">
    <property type="entry name" value="DUF6044"/>
    <property type="match status" value="1"/>
</dbReference>
<evidence type="ECO:0000313" key="3">
    <source>
        <dbReference type="Proteomes" id="UP000219356"/>
    </source>
</evidence>
<feature type="transmembrane region" description="Helical" evidence="1">
    <location>
        <begin position="179"/>
        <end position="200"/>
    </location>
</feature>
<reference evidence="3" key="1">
    <citation type="submission" date="2017-09" db="EMBL/GenBank/DDBJ databases">
        <authorList>
            <person name="Varghese N."/>
            <person name="Submissions S."/>
        </authorList>
    </citation>
    <scope>NUCLEOTIDE SEQUENCE [LARGE SCALE GENOMIC DNA]</scope>
    <source>
        <strain evidence="3">CGMCC 1.8913</strain>
    </source>
</reference>
<keyword evidence="3" id="KW-1185">Reference proteome</keyword>
<protein>
    <recommendedName>
        <fullName evidence="4">YkoS</fullName>
    </recommendedName>
</protein>